<proteinExistence type="inferred from homology"/>
<accession>A0A8T2NR68</accession>
<evidence type="ECO:0000313" key="7">
    <source>
        <dbReference type="Proteomes" id="UP000824540"/>
    </source>
</evidence>
<dbReference type="PANTHER" id="PTHR11419:SF0">
    <property type="entry name" value="INTERFERON GAMMA"/>
    <property type="match status" value="1"/>
</dbReference>
<protein>
    <recommendedName>
        <fullName evidence="8">Interferon gamma</fullName>
    </recommendedName>
</protein>
<comment type="subcellular location">
    <subcellularLocation>
        <location evidence="1">Secreted</location>
    </subcellularLocation>
</comment>
<dbReference type="OrthoDB" id="8957647at2759"/>
<dbReference type="Pfam" id="PF00714">
    <property type="entry name" value="IFN-gamma"/>
    <property type="match status" value="1"/>
</dbReference>
<comment type="similarity">
    <text evidence="2">Belongs to the type II (or gamma) interferon family.</text>
</comment>
<dbReference type="GO" id="GO:0005615">
    <property type="term" value="C:extracellular space"/>
    <property type="evidence" value="ECO:0007669"/>
    <property type="project" value="UniProtKB-KW"/>
</dbReference>
<comment type="caution">
    <text evidence="6">The sequence shown here is derived from an EMBL/GenBank/DDBJ whole genome shotgun (WGS) entry which is preliminary data.</text>
</comment>
<keyword evidence="3" id="KW-0202">Cytokine</keyword>
<dbReference type="SUPFAM" id="SSF47266">
    <property type="entry name" value="4-helical cytokines"/>
    <property type="match status" value="1"/>
</dbReference>
<dbReference type="Proteomes" id="UP000824540">
    <property type="component" value="Unassembled WGS sequence"/>
</dbReference>
<gene>
    <name evidence="6" type="ORF">JZ751_016061</name>
</gene>
<dbReference type="InterPro" id="IPR009079">
    <property type="entry name" value="4_helix_cytokine-like_core"/>
</dbReference>
<name>A0A8T2NR68_9TELE</name>
<organism evidence="6 7">
    <name type="scientific">Albula glossodonta</name>
    <name type="common">roundjaw bonefish</name>
    <dbReference type="NCBI Taxonomy" id="121402"/>
    <lineage>
        <taxon>Eukaryota</taxon>
        <taxon>Metazoa</taxon>
        <taxon>Chordata</taxon>
        <taxon>Craniata</taxon>
        <taxon>Vertebrata</taxon>
        <taxon>Euteleostomi</taxon>
        <taxon>Actinopterygii</taxon>
        <taxon>Neopterygii</taxon>
        <taxon>Teleostei</taxon>
        <taxon>Albuliformes</taxon>
        <taxon>Albulidae</taxon>
        <taxon>Albula</taxon>
    </lineage>
</organism>
<evidence type="ECO:0000256" key="4">
    <source>
        <dbReference type="ARBA" id="ARBA00022525"/>
    </source>
</evidence>
<dbReference type="Gene3D" id="1.20.1250.10">
    <property type="match status" value="1"/>
</dbReference>
<reference evidence="6" key="1">
    <citation type="thesis" date="2021" institute="BYU ScholarsArchive" country="Provo, UT, USA">
        <title>Applications of and Algorithms for Genome Assembly and Genomic Analyses with an Emphasis on Marine Teleosts.</title>
        <authorList>
            <person name="Pickett B.D."/>
        </authorList>
    </citation>
    <scope>NUCLEOTIDE SEQUENCE</scope>
    <source>
        <strain evidence="6">HI-2016</strain>
    </source>
</reference>
<dbReference type="GO" id="GO:0005133">
    <property type="term" value="F:type II interferon receptor binding"/>
    <property type="evidence" value="ECO:0007669"/>
    <property type="project" value="InterPro"/>
</dbReference>
<dbReference type="AlphaFoldDB" id="A0A8T2NR68"/>
<keyword evidence="7" id="KW-1185">Reference proteome</keyword>
<dbReference type="EMBL" id="JAFBMS010000027">
    <property type="protein sequence ID" value="KAG9342624.1"/>
    <property type="molecule type" value="Genomic_DNA"/>
</dbReference>
<evidence type="ECO:0000256" key="3">
    <source>
        <dbReference type="ARBA" id="ARBA00022514"/>
    </source>
</evidence>
<keyword evidence="4" id="KW-0964">Secreted</keyword>
<dbReference type="GO" id="GO:0005125">
    <property type="term" value="F:cytokine activity"/>
    <property type="evidence" value="ECO:0007669"/>
    <property type="project" value="UniProtKB-KW"/>
</dbReference>
<evidence type="ECO:0000256" key="2">
    <source>
        <dbReference type="ARBA" id="ARBA00007566"/>
    </source>
</evidence>
<dbReference type="GO" id="GO:0006955">
    <property type="term" value="P:immune response"/>
    <property type="evidence" value="ECO:0007669"/>
    <property type="project" value="InterPro"/>
</dbReference>
<evidence type="ECO:0008006" key="8">
    <source>
        <dbReference type="Google" id="ProtNLM"/>
    </source>
</evidence>
<evidence type="ECO:0000256" key="1">
    <source>
        <dbReference type="ARBA" id="ARBA00004613"/>
    </source>
</evidence>
<evidence type="ECO:0000313" key="6">
    <source>
        <dbReference type="EMBL" id="KAG9342624.1"/>
    </source>
</evidence>
<dbReference type="InterPro" id="IPR002069">
    <property type="entry name" value="Interferon_gamma"/>
</dbReference>
<dbReference type="PANTHER" id="PTHR11419">
    <property type="entry name" value="INTERFERON GAMMA"/>
    <property type="match status" value="1"/>
</dbReference>
<sequence length="175" mass="20431">MALQPPLPPQNPKLPPVLIRCYQQNPESFQGIQGKTLESVTGDKAVFGSPIFLNYLGNHEKLEESEQKLLLLEILDVYDRILSDMLNHTRDLDVKTSIVSIKGRMEELRRNFPNREQALKRRLQDLWAVKTNDVMVQRKAVRELLPVFQKLSQLHSLRRREAVRHRRNASREQSE</sequence>
<evidence type="ECO:0000256" key="5">
    <source>
        <dbReference type="ARBA" id="ARBA00023180"/>
    </source>
</evidence>
<keyword evidence="5" id="KW-0325">Glycoprotein</keyword>